<dbReference type="KEGG" id="trg:TRUGW13939_03376"/>
<organism evidence="1 2">
    <name type="scientific">Talaromyces rugulosus</name>
    <name type="common">Penicillium rugulosum</name>
    <dbReference type="NCBI Taxonomy" id="121627"/>
    <lineage>
        <taxon>Eukaryota</taxon>
        <taxon>Fungi</taxon>
        <taxon>Dikarya</taxon>
        <taxon>Ascomycota</taxon>
        <taxon>Pezizomycotina</taxon>
        <taxon>Eurotiomycetes</taxon>
        <taxon>Eurotiomycetidae</taxon>
        <taxon>Eurotiales</taxon>
        <taxon>Trichocomaceae</taxon>
        <taxon>Talaromyces</taxon>
        <taxon>Talaromyces sect. Islandici</taxon>
    </lineage>
</organism>
<dbReference type="Proteomes" id="UP000509510">
    <property type="component" value="Chromosome II"/>
</dbReference>
<keyword evidence="2" id="KW-1185">Reference proteome</keyword>
<sequence length="566" mass="65111">MGTRGLEIVRFRRRYYIRYHQYDSYFEGLGAKIVASIPADPKQYHEWLESMRAEYAAKEKALESHVYEIRDGVEPNYSQFREFETLPSELPRLGYDAEYVYIINLDNEVLTMNHSIHWKLGNIPRQDELWIHAISDSIYRGKPTISPDICPEEHMSSPALSVPELNPVIEYAYRTVTPRTDIAEARKTFLTHILASTLIQYKDEIIRFGMEWSPDSFPFRELVFALVSIASGQAKFHSFPAQQCSPRDCQYWGCNSHHLYKSPGWLGEKWTGDSVPLPEFGSLSHRPDEPPGASPMETIYWLEDVLVSLELVVDGKAITKAVTWGIEQGRTHFQIVILSLFKAAFAEVSFGDDAEPFVEVTRTVDLSPLRADYCLSTHPRMRPRLKPGRKQRHHRGELIMRSNCTGTSRRLRSEFPGLAGLVNFFEVAASRRAASKSTGILPSELYALILDFVDYDTWKSCLLVSTEVRYWCLRKYRLDDRMGIVAGPFVRLHKYRNEPLVSFDFENMQTGEILPMIQDPRCIRTEECNWMPVIGSDRKVLMLDVDIQYKPAGDVPVEPDNDDEFA</sequence>
<accession>A0A7H8QS43</accession>
<evidence type="ECO:0000313" key="1">
    <source>
        <dbReference type="EMBL" id="QKX56275.1"/>
    </source>
</evidence>
<proteinExistence type="predicted"/>
<protein>
    <submittedName>
        <fullName evidence="1">Uncharacterized protein</fullName>
    </submittedName>
</protein>
<name>A0A7H8QS43_TALRU</name>
<dbReference type="RefSeq" id="XP_035342453.1">
    <property type="nucleotide sequence ID" value="XM_035486560.1"/>
</dbReference>
<evidence type="ECO:0000313" key="2">
    <source>
        <dbReference type="Proteomes" id="UP000509510"/>
    </source>
</evidence>
<dbReference type="GeneID" id="55990881"/>
<dbReference type="AlphaFoldDB" id="A0A7H8QS43"/>
<dbReference type="EMBL" id="CP055899">
    <property type="protein sequence ID" value="QKX56275.1"/>
    <property type="molecule type" value="Genomic_DNA"/>
</dbReference>
<gene>
    <name evidence="1" type="ORF">TRUGW13939_03376</name>
</gene>
<reference evidence="2" key="1">
    <citation type="submission" date="2020-06" db="EMBL/GenBank/DDBJ databases">
        <title>A chromosome-scale genome assembly of Talaromyces rugulosus W13939.</title>
        <authorList>
            <person name="Wang B."/>
            <person name="Guo L."/>
            <person name="Ye K."/>
            <person name="Wang L."/>
        </authorList>
    </citation>
    <scope>NUCLEOTIDE SEQUENCE [LARGE SCALE GENOMIC DNA]</scope>
    <source>
        <strain evidence="2">W13939</strain>
    </source>
</reference>
<dbReference type="OrthoDB" id="3938867at2759"/>